<keyword evidence="4" id="KW-0547">Nucleotide-binding</keyword>
<dbReference type="Gene3D" id="1.10.287.1490">
    <property type="match status" value="1"/>
</dbReference>
<keyword evidence="5" id="KW-0498">Mitosis</keyword>
<reference evidence="14" key="1">
    <citation type="submission" date="2022-07" db="EMBL/GenBank/DDBJ databases">
        <title>Phylogenomic reconstructions and comparative analyses of Kickxellomycotina fungi.</title>
        <authorList>
            <person name="Reynolds N.K."/>
            <person name="Stajich J.E."/>
            <person name="Barry K."/>
            <person name="Grigoriev I.V."/>
            <person name="Crous P."/>
            <person name="Smith M.E."/>
        </authorList>
    </citation>
    <scope>NUCLEOTIDE SEQUENCE</scope>
    <source>
        <strain evidence="14">RSA 1196</strain>
    </source>
</reference>
<evidence type="ECO:0000313" key="15">
    <source>
        <dbReference type="Proteomes" id="UP001150925"/>
    </source>
</evidence>
<dbReference type="Proteomes" id="UP001150925">
    <property type="component" value="Unassembled WGS sequence"/>
</dbReference>
<dbReference type="SUPFAM" id="SSF52540">
    <property type="entry name" value="P-loop containing nucleoside triphosphate hydrolases"/>
    <property type="match status" value="1"/>
</dbReference>
<feature type="non-terminal residue" evidence="14">
    <location>
        <position position="1"/>
    </location>
</feature>
<evidence type="ECO:0000256" key="5">
    <source>
        <dbReference type="ARBA" id="ARBA00022776"/>
    </source>
</evidence>
<dbReference type="InterPro" id="IPR027417">
    <property type="entry name" value="P-loop_NTPase"/>
</dbReference>
<dbReference type="GO" id="GO:0016887">
    <property type="term" value="F:ATP hydrolysis activity"/>
    <property type="evidence" value="ECO:0007669"/>
    <property type="project" value="InterPro"/>
</dbReference>
<gene>
    <name evidence="14" type="primary">SMC2</name>
    <name evidence="14" type="ORF">IWQ62_002824</name>
</gene>
<dbReference type="FunFam" id="3.40.50.300:FF:000278">
    <property type="entry name" value="Structural maintenance of chromosomes 2"/>
    <property type="match status" value="1"/>
</dbReference>
<evidence type="ECO:0000256" key="2">
    <source>
        <dbReference type="ARBA" id="ARBA00005231"/>
    </source>
</evidence>
<evidence type="ECO:0000256" key="9">
    <source>
        <dbReference type="ARBA" id="ARBA00023242"/>
    </source>
</evidence>
<feature type="region of interest" description="Disordered" evidence="12">
    <location>
        <begin position="1171"/>
        <end position="1205"/>
    </location>
</feature>
<name>A0A9W8AT00_9FUNG</name>
<keyword evidence="3" id="KW-0132">Cell division</keyword>
<evidence type="ECO:0000256" key="10">
    <source>
        <dbReference type="ARBA" id="ARBA00023306"/>
    </source>
</evidence>
<dbReference type="GO" id="GO:0005524">
    <property type="term" value="F:ATP binding"/>
    <property type="evidence" value="ECO:0007669"/>
    <property type="project" value="UniProtKB-KW"/>
</dbReference>
<evidence type="ECO:0000256" key="11">
    <source>
        <dbReference type="SAM" id="Coils"/>
    </source>
</evidence>
<dbReference type="Pfam" id="PF02463">
    <property type="entry name" value="SMC_N"/>
    <property type="match status" value="1"/>
</dbReference>
<dbReference type="InterPro" id="IPR010935">
    <property type="entry name" value="SMC_hinge"/>
</dbReference>
<comment type="subcellular location">
    <subcellularLocation>
        <location evidence="1">Nucleus</location>
    </subcellularLocation>
</comment>
<feature type="coiled-coil region" evidence="11">
    <location>
        <begin position="260"/>
        <end position="366"/>
    </location>
</feature>
<dbReference type="Pfam" id="PF06470">
    <property type="entry name" value="SMC_hinge"/>
    <property type="match status" value="1"/>
</dbReference>
<comment type="caution">
    <text evidence="14">The sequence shown here is derived from an EMBL/GenBank/DDBJ whole genome shotgun (WGS) entry which is preliminary data.</text>
</comment>
<keyword evidence="7 11" id="KW-0175">Coiled coil</keyword>
<dbReference type="CDD" id="cd03273">
    <property type="entry name" value="ABC_SMC2_euk"/>
    <property type="match status" value="1"/>
</dbReference>
<dbReference type="GO" id="GO:0005634">
    <property type="term" value="C:nucleus"/>
    <property type="evidence" value="ECO:0007669"/>
    <property type="project" value="UniProtKB-SubCell"/>
</dbReference>
<feature type="compositionally biased region" description="Polar residues" evidence="12">
    <location>
        <begin position="1183"/>
        <end position="1205"/>
    </location>
</feature>
<dbReference type="AlphaFoldDB" id="A0A9W8AT00"/>
<dbReference type="Gene3D" id="3.30.70.1620">
    <property type="match status" value="1"/>
</dbReference>
<keyword evidence="15" id="KW-1185">Reference proteome</keyword>
<dbReference type="PIRSF" id="PIRSF005719">
    <property type="entry name" value="SMC"/>
    <property type="match status" value="1"/>
</dbReference>
<dbReference type="InterPro" id="IPR024704">
    <property type="entry name" value="SMC"/>
</dbReference>
<evidence type="ECO:0000313" key="14">
    <source>
        <dbReference type="EMBL" id="KAJ1964822.1"/>
    </source>
</evidence>
<dbReference type="GO" id="GO:0005694">
    <property type="term" value="C:chromosome"/>
    <property type="evidence" value="ECO:0007669"/>
    <property type="project" value="InterPro"/>
</dbReference>
<dbReference type="InterPro" id="IPR036277">
    <property type="entry name" value="SMC_hinge_sf"/>
</dbReference>
<keyword evidence="9" id="KW-0539">Nucleus</keyword>
<dbReference type="SUPFAM" id="SSF75553">
    <property type="entry name" value="Smc hinge domain"/>
    <property type="match status" value="1"/>
</dbReference>
<sequence length="1205" mass="136302">MRVEEVIIDGFKSYAARTHITGWDPEFNSITGLNGSGKSNILDAICFVLGIKNLSHVRAGSLQDLVYKRGQAGITKASATIVFNNEDREKSPLGYEDSKQISVTRQILIGGKNKYMINGHNAQEQTVANLFQSVQLNINNPHFLIMQGKITKVLNMKAPEILAMIEEAAGTRMFEERKGKAYKTMAKKEKKVEQITSILTEEITPKLDKLRSEKRVFLEYQKLEIEVDRLTRVVVAYDYTCNQEKLNQSDQDQGLQLERRTTMETKLETLKCEIQNIHQDIQRIEESKAEITGEGQFRELQQAVDQYAKELIRSKTQCEHKRTSVEEEKQTHQNLTTSLAETEATMEAKQAQLTNLNAKFETIKAEYDQRSQDVRQTEELIQTLTTGVTAEEGHDSGYMEQLQQAKNTAVQAGTVMEQARGKIKHLTKQIKELEPEARKAAKENQALLTRLEQDQSQYQKLQDQLKALQWDPATEQQLRQREAEIRRTLVGLGDERDKLGSQLASLDFVYADPTRGFDRATVKGLVANLITLDSANYQASTALEICAGGRLYNVVVDNEKVGTQLLKHGKLRRRVTILPLNQIRAFRVSAERVANAKRIAPGDVHLALELVGYDDELEPVMQYVFGGTLVCKDPSVAEAVAFNRDVRIKAVTLEGDVYDPAGTMQGGSKPNSSGLLVKLQRLHQLQHEIASHQSTLDGVTRELAGLQTTLRRYNELNKTSDLKCHEIGLLEDRIAKTTHAQLLRQLEEARTEQESMRQQITEAETTKRQAEEKRSHIESEMAEFKKDKTSKLRQMKNKLGAAKSQLAKASQNVKAMQRDVQTLTLETEQLQSDVASLKEQIATVAANLISSEAEEETLQASMQKLQADLGEAQEALRKEKQTLRAFDEEIQELDALLKTKAAQQTDVQMELQKLVHGLERYEREREQAHRAITKLESTYDWIVDSKHQFGQPGTAFDFVAQDPHTTKKQLHQLQEQYSRLRRTTNTSVMTNIENVEKREASLKTMLSTVLKDKRKIEETIQSLEKYKRDALEQTWRVVNQDFGSIFGELLAGCSAKLEPPEGQTLLDGLEVKVCLGGVWKQSLTELSGGQRSLVALSLILSLLQFKPAPMYILDEIDSALDLSHTQNIGNLFRTRFKGSQFIVVSLKEGMFNNANVLFRAKFRDGVSMVERITQRQRKPTPPSTTNSHGNRSQTNTNIQNRRTGR</sequence>
<dbReference type="InterPro" id="IPR027120">
    <property type="entry name" value="Smc2_ABC"/>
</dbReference>
<keyword evidence="10" id="KW-0131">Cell cycle</keyword>
<proteinExistence type="inferred from homology"/>
<dbReference type="Gene3D" id="3.40.50.300">
    <property type="entry name" value="P-loop containing nucleotide triphosphate hydrolases"/>
    <property type="match status" value="2"/>
</dbReference>
<feature type="domain" description="SMC hinge" evidence="13">
    <location>
        <begin position="520"/>
        <end position="641"/>
    </location>
</feature>
<protein>
    <submittedName>
        <fullName evidence="14">Structural maintenance of chromosomes protein 2</fullName>
    </submittedName>
</protein>
<evidence type="ECO:0000259" key="13">
    <source>
        <dbReference type="SMART" id="SM00968"/>
    </source>
</evidence>
<accession>A0A9W8AT00</accession>
<dbReference type="Gene3D" id="1.20.1060.20">
    <property type="match status" value="1"/>
</dbReference>
<keyword evidence="8" id="KW-0226">DNA condensation</keyword>
<dbReference type="PANTHER" id="PTHR43977">
    <property type="entry name" value="STRUCTURAL MAINTENANCE OF CHROMOSOMES PROTEIN 3"/>
    <property type="match status" value="1"/>
</dbReference>
<evidence type="ECO:0000256" key="3">
    <source>
        <dbReference type="ARBA" id="ARBA00022618"/>
    </source>
</evidence>
<dbReference type="GO" id="GO:0007076">
    <property type="term" value="P:mitotic chromosome condensation"/>
    <property type="evidence" value="ECO:0007669"/>
    <property type="project" value="UniProtKB-ARBA"/>
</dbReference>
<dbReference type="InterPro" id="IPR003395">
    <property type="entry name" value="RecF/RecN/SMC_N"/>
</dbReference>
<feature type="coiled-coil region" evidence="11">
    <location>
        <begin position="416"/>
        <end position="471"/>
    </location>
</feature>
<keyword evidence="6" id="KW-0067">ATP-binding</keyword>
<dbReference type="FunFam" id="3.40.50.300:FF:000385">
    <property type="entry name" value="Structural maintenance of chromosomes 2"/>
    <property type="match status" value="1"/>
</dbReference>
<feature type="coiled-coil region" evidence="11">
    <location>
        <begin position="682"/>
        <end position="938"/>
    </location>
</feature>
<dbReference type="EMBL" id="JANBPY010000660">
    <property type="protein sequence ID" value="KAJ1964822.1"/>
    <property type="molecule type" value="Genomic_DNA"/>
</dbReference>
<evidence type="ECO:0000256" key="8">
    <source>
        <dbReference type="ARBA" id="ARBA00023067"/>
    </source>
</evidence>
<dbReference type="GO" id="GO:0051301">
    <property type="term" value="P:cell division"/>
    <property type="evidence" value="ECO:0007669"/>
    <property type="project" value="UniProtKB-KW"/>
</dbReference>
<evidence type="ECO:0000256" key="12">
    <source>
        <dbReference type="SAM" id="MobiDB-lite"/>
    </source>
</evidence>
<evidence type="ECO:0000256" key="6">
    <source>
        <dbReference type="ARBA" id="ARBA00022840"/>
    </source>
</evidence>
<dbReference type="SMART" id="SM00968">
    <property type="entry name" value="SMC_hinge"/>
    <property type="match status" value="1"/>
</dbReference>
<evidence type="ECO:0000256" key="1">
    <source>
        <dbReference type="ARBA" id="ARBA00004123"/>
    </source>
</evidence>
<dbReference type="OrthoDB" id="10255539at2759"/>
<evidence type="ECO:0000256" key="4">
    <source>
        <dbReference type="ARBA" id="ARBA00022741"/>
    </source>
</evidence>
<comment type="similarity">
    <text evidence="2">Belongs to the SMC family. SMC2 subfamily.</text>
</comment>
<evidence type="ECO:0000256" key="7">
    <source>
        <dbReference type="ARBA" id="ARBA00023054"/>
    </source>
</evidence>
<organism evidence="14 15">
    <name type="scientific">Dispira parvispora</name>
    <dbReference type="NCBI Taxonomy" id="1520584"/>
    <lineage>
        <taxon>Eukaryota</taxon>
        <taxon>Fungi</taxon>
        <taxon>Fungi incertae sedis</taxon>
        <taxon>Zoopagomycota</taxon>
        <taxon>Kickxellomycotina</taxon>
        <taxon>Dimargaritomycetes</taxon>
        <taxon>Dimargaritales</taxon>
        <taxon>Dimargaritaceae</taxon>
        <taxon>Dispira</taxon>
    </lineage>
</organism>